<organism evidence="17 18">
    <name type="scientific">Didymella heteroderae</name>
    <dbReference type="NCBI Taxonomy" id="1769908"/>
    <lineage>
        <taxon>Eukaryota</taxon>
        <taxon>Fungi</taxon>
        <taxon>Dikarya</taxon>
        <taxon>Ascomycota</taxon>
        <taxon>Pezizomycotina</taxon>
        <taxon>Dothideomycetes</taxon>
        <taxon>Pleosporomycetidae</taxon>
        <taxon>Pleosporales</taxon>
        <taxon>Pleosporineae</taxon>
        <taxon>Didymellaceae</taxon>
        <taxon>Didymella</taxon>
    </lineage>
</organism>
<reference evidence="17" key="1">
    <citation type="submission" date="2019-04" db="EMBL/GenBank/DDBJ databases">
        <title>Sequencing of skin fungus with MAO and IRED activity.</title>
        <authorList>
            <person name="Marsaioli A.J."/>
            <person name="Bonatto J.M.C."/>
            <person name="Reis Junior O."/>
        </authorList>
    </citation>
    <scope>NUCLEOTIDE SEQUENCE</scope>
    <source>
        <strain evidence="17">28M1</strain>
    </source>
</reference>
<comment type="caution">
    <text evidence="17">The sequence shown here is derived from an EMBL/GenBank/DDBJ whole genome shotgun (WGS) entry which is preliminary data.</text>
</comment>
<feature type="chain" id="PRO_5040204944" description="endo-polygalacturonase" evidence="16">
    <location>
        <begin position="19"/>
        <end position="495"/>
    </location>
</feature>
<evidence type="ECO:0000256" key="10">
    <source>
        <dbReference type="ARBA" id="ARBA00023295"/>
    </source>
</evidence>
<keyword evidence="10 15" id="KW-0326">Glycosidase</keyword>
<dbReference type="SUPFAM" id="SSF51126">
    <property type="entry name" value="Pectin lyase-like"/>
    <property type="match status" value="1"/>
</dbReference>
<evidence type="ECO:0000256" key="14">
    <source>
        <dbReference type="PROSITE-ProRule" id="PRU10052"/>
    </source>
</evidence>
<dbReference type="GO" id="GO:0045490">
    <property type="term" value="P:pectin catabolic process"/>
    <property type="evidence" value="ECO:0007669"/>
    <property type="project" value="TreeGrafter"/>
</dbReference>
<dbReference type="FunFam" id="2.160.20.10:FF:000002">
    <property type="entry name" value="Endopolygalacturonase D"/>
    <property type="match status" value="1"/>
</dbReference>
<proteinExistence type="inferred from homology"/>
<dbReference type="InterPro" id="IPR006626">
    <property type="entry name" value="PbH1"/>
</dbReference>
<dbReference type="EC" id="3.2.1.15" evidence="3"/>
<dbReference type="InterPro" id="IPR050434">
    <property type="entry name" value="Glycosyl_hydrlase_28"/>
</dbReference>
<dbReference type="InterPro" id="IPR011050">
    <property type="entry name" value="Pectin_lyase_fold/virulence"/>
</dbReference>
<dbReference type="Pfam" id="PF00295">
    <property type="entry name" value="Glyco_hydro_28"/>
    <property type="match status" value="1"/>
</dbReference>
<dbReference type="PANTHER" id="PTHR31884:SF9">
    <property type="entry name" value="ENDOPOLYGALACTURONASE D-RELATED"/>
    <property type="match status" value="1"/>
</dbReference>
<keyword evidence="6" id="KW-0677">Repeat</keyword>
<dbReference type="PROSITE" id="PS00502">
    <property type="entry name" value="POLYGALACTURONASE"/>
    <property type="match status" value="1"/>
</dbReference>
<comment type="catalytic activity">
    <reaction evidence="12">
        <text>(1,4-alpha-D-galacturonosyl)n+m + H2O = (1,4-alpha-D-galacturonosyl)n + (1,4-alpha-D-galacturonosyl)m.</text>
        <dbReference type="EC" id="3.2.1.15"/>
    </reaction>
</comment>
<evidence type="ECO:0000256" key="1">
    <source>
        <dbReference type="ARBA" id="ARBA00004613"/>
    </source>
</evidence>
<dbReference type="EMBL" id="SWKV01000041">
    <property type="protein sequence ID" value="KAF3037661.1"/>
    <property type="molecule type" value="Genomic_DNA"/>
</dbReference>
<evidence type="ECO:0000256" key="2">
    <source>
        <dbReference type="ARBA" id="ARBA00008834"/>
    </source>
</evidence>
<dbReference type="GO" id="GO:0005576">
    <property type="term" value="C:extracellular region"/>
    <property type="evidence" value="ECO:0007669"/>
    <property type="project" value="UniProtKB-SubCell"/>
</dbReference>
<dbReference type="InterPro" id="IPR000743">
    <property type="entry name" value="Glyco_hydro_28"/>
</dbReference>
<feature type="signal peptide" evidence="16">
    <location>
        <begin position="1"/>
        <end position="18"/>
    </location>
</feature>
<evidence type="ECO:0000256" key="3">
    <source>
        <dbReference type="ARBA" id="ARBA00012736"/>
    </source>
</evidence>
<keyword evidence="11" id="KW-0961">Cell wall biogenesis/degradation</keyword>
<comment type="function">
    <text evidence="13">Involved in maceration and soft-rotting of plant tissue. Hydrolyzes the 1,4-alpha glycosidic bonds of de-esterified pectate in the smooth region of the plant cell wall.</text>
</comment>
<name>A0A9P4WP16_9PLEO</name>
<evidence type="ECO:0000256" key="9">
    <source>
        <dbReference type="ARBA" id="ARBA00023180"/>
    </source>
</evidence>
<protein>
    <recommendedName>
        <fullName evidence="3">endo-polygalacturonase</fullName>
        <ecNumber evidence="3">3.2.1.15</ecNumber>
    </recommendedName>
</protein>
<evidence type="ECO:0000313" key="17">
    <source>
        <dbReference type="EMBL" id="KAF3037661.1"/>
    </source>
</evidence>
<keyword evidence="18" id="KW-1185">Reference proteome</keyword>
<evidence type="ECO:0000313" key="18">
    <source>
        <dbReference type="Proteomes" id="UP000758155"/>
    </source>
</evidence>
<evidence type="ECO:0000256" key="8">
    <source>
        <dbReference type="ARBA" id="ARBA00023157"/>
    </source>
</evidence>
<sequence>MRITGLSALLAFATVGQSAVIQERATATCTKDACLEVLELFAVVAKPFCSAYTKAPTHTLPAYAARWSKVPEKISSACTCLNGGKPTAVPTSAILSATVTPSSTAASSVVATSTPSVVVTTSPTTTVPVATGTPSDACHVTAYSAIPAAVAFCTSIVLDGITVPGNSTIDLSKLKAGTKVTFKGTTFWEYFDANYPFIKVGGTNLEITAAEGAILDGNGQSWWDGLGSNGGIAKPNHFIELSKVLGSSSVHDIYIQNYPVHCFSVSNSAGLDIYHITLNNSAGYAPNNRSNGLPASHNSDGFDLASTNNTKVRDSVVINQDDCVAITSGNNIVVNNMYCNGSHGLSIGSVGGKSNNNVTNMVFSNSIVLNAENGARIKTNENTTGYINNILFENIRVENISIYGIDIQQDYLNGGPTGNPTAGVLIEDIVIRNVTGTATDEGRDYYILCGSGSCKNITINDVDVHGGGVPSLCNFQTNGNFDCDGKFNITAAPAP</sequence>
<evidence type="ECO:0000256" key="4">
    <source>
        <dbReference type="ARBA" id="ARBA00022525"/>
    </source>
</evidence>
<evidence type="ECO:0000256" key="11">
    <source>
        <dbReference type="ARBA" id="ARBA00023316"/>
    </source>
</evidence>
<dbReference type="PANTHER" id="PTHR31884">
    <property type="entry name" value="POLYGALACTURONASE"/>
    <property type="match status" value="1"/>
</dbReference>
<dbReference type="SMART" id="SM00710">
    <property type="entry name" value="PbH1"/>
    <property type="match status" value="7"/>
</dbReference>
<evidence type="ECO:0000256" key="13">
    <source>
        <dbReference type="ARBA" id="ARBA00037707"/>
    </source>
</evidence>
<keyword evidence="9" id="KW-0325">Glycoprotein</keyword>
<dbReference type="Proteomes" id="UP000758155">
    <property type="component" value="Unassembled WGS sequence"/>
</dbReference>
<dbReference type="OrthoDB" id="1546079at2759"/>
<keyword evidence="4" id="KW-0964">Secreted</keyword>
<evidence type="ECO:0000256" key="16">
    <source>
        <dbReference type="SAM" id="SignalP"/>
    </source>
</evidence>
<evidence type="ECO:0000256" key="15">
    <source>
        <dbReference type="RuleBase" id="RU361169"/>
    </source>
</evidence>
<accession>A0A9P4WP16</accession>
<keyword evidence="7 15" id="KW-0378">Hydrolase</keyword>
<evidence type="ECO:0000256" key="12">
    <source>
        <dbReference type="ARBA" id="ARBA00034074"/>
    </source>
</evidence>
<evidence type="ECO:0000256" key="6">
    <source>
        <dbReference type="ARBA" id="ARBA00022737"/>
    </source>
</evidence>
<evidence type="ECO:0000256" key="7">
    <source>
        <dbReference type="ARBA" id="ARBA00022801"/>
    </source>
</evidence>
<keyword evidence="5 16" id="KW-0732">Signal</keyword>
<dbReference type="InterPro" id="IPR012334">
    <property type="entry name" value="Pectin_lyas_fold"/>
</dbReference>
<dbReference type="GO" id="GO:0004650">
    <property type="term" value="F:polygalacturonase activity"/>
    <property type="evidence" value="ECO:0007669"/>
    <property type="project" value="UniProtKB-EC"/>
</dbReference>
<dbReference type="GO" id="GO:0071555">
    <property type="term" value="P:cell wall organization"/>
    <property type="evidence" value="ECO:0007669"/>
    <property type="project" value="UniProtKB-KW"/>
</dbReference>
<keyword evidence="8" id="KW-1015">Disulfide bond</keyword>
<dbReference type="Gene3D" id="2.160.20.10">
    <property type="entry name" value="Single-stranded right-handed beta-helix, Pectin lyase-like"/>
    <property type="match status" value="1"/>
</dbReference>
<comment type="subcellular location">
    <subcellularLocation>
        <location evidence="1">Secreted</location>
    </subcellularLocation>
</comment>
<dbReference type="AlphaFoldDB" id="A0A9P4WP16"/>
<evidence type="ECO:0000256" key="5">
    <source>
        <dbReference type="ARBA" id="ARBA00022729"/>
    </source>
</evidence>
<comment type="similarity">
    <text evidence="2 15">Belongs to the glycosyl hydrolase 28 family.</text>
</comment>
<gene>
    <name evidence="17" type="ORF">E8E12_006667</name>
</gene>
<feature type="active site" evidence="14">
    <location>
        <position position="343"/>
    </location>
</feature>